<evidence type="ECO:0000313" key="2">
    <source>
        <dbReference type="EMBL" id="KAK5142622.1"/>
    </source>
</evidence>
<dbReference type="Proteomes" id="UP001308179">
    <property type="component" value="Unassembled WGS sequence"/>
</dbReference>
<evidence type="ECO:0000256" key="1">
    <source>
        <dbReference type="SAM" id="MobiDB-lite"/>
    </source>
</evidence>
<accession>A0ABR0L2S8</accession>
<comment type="caution">
    <text evidence="2">The sequence shown here is derived from an EMBL/GenBank/DDBJ whole genome shotgun (WGS) entry which is preliminary data.</text>
</comment>
<proteinExistence type="predicted"/>
<feature type="region of interest" description="Disordered" evidence="1">
    <location>
        <begin position="1"/>
        <end position="24"/>
    </location>
</feature>
<sequence length="65" mass="7585">MENEEAKYEEPEKYPSQFDRGGEAWHQRERSALRRNVRRRFGDALIADEQRAAQIALQPKTGPVT</sequence>
<organism evidence="2 3">
    <name type="scientific">Rachicladosporium monterosium</name>
    <dbReference type="NCBI Taxonomy" id="1507873"/>
    <lineage>
        <taxon>Eukaryota</taxon>
        <taxon>Fungi</taxon>
        <taxon>Dikarya</taxon>
        <taxon>Ascomycota</taxon>
        <taxon>Pezizomycotina</taxon>
        <taxon>Dothideomycetes</taxon>
        <taxon>Dothideomycetidae</taxon>
        <taxon>Cladosporiales</taxon>
        <taxon>Cladosporiaceae</taxon>
        <taxon>Rachicladosporium</taxon>
    </lineage>
</organism>
<reference evidence="2 3" key="1">
    <citation type="submission" date="2023-08" db="EMBL/GenBank/DDBJ databases">
        <title>Black Yeasts Isolated from many extreme environments.</title>
        <authorList>
            <person name="Coleine C."/>
            <person name="Stajich J.E."/>
            <person name="Selbmann L."/>
        </authorList>
    </citation>
    <scope>NUCLEOTIDE SEQUENCE [LARGE SCALE GENOMIC DNA]</scope>
    <source>
        <strain evidence="2 3">CCFEE 5386</strain>
    </source>
</reference>
<dbReference type="EMBL" id="JAVRRR010000406">
    <property type="protein sequence ID" value="KAK5142622.1"/>
    <property type="molecule type" value="Genomic_DNA"/>
</dbReference>
<gene>
    <name evidence="2" type="ORF">LTR32_005070</name>
</gene>
<keyword evidence="3" id="KW-1185">Reference proteome</keyword>
<feature type="compositionally biased region" description="Basic and acidic residues" evidence="1">
    <location>
        <begin position="1"/>
        <end position="13"/>
    </location>
</feature>
<name>A0ABR0L2S8_9PEZI</name>
<evidence type="ECO:0000313" key="3">
    <source>
        <dbReference type="Proteomes" id="UP001308179"/>
    </source>
</evidence>
<protein>
    <submittedName>
        <fullName evidence="2">Uncharacterized protein</fullName>
    </submittedName>
</protein>